<sequence length="268" mass="30325">MLPVDNHLHTFLCGHATGKIEDYLQEAVRKGIQEVGFADHLPLYFLPPGEVIPGYAMKEEELPAYVSMVRKHASRSPVMVKLGIEADYVPGCEEKLARLLRTYPFDYVIGSVHFLDGWGFDNIDEVEEYSRREIDLVYEQYFHLVQQAALSGLFDVMAHPDLIKKFNFRPTRDITPLYEDTAKAFKRAGVCVEVNTAGLRYPAGEVYPSLNLLKIFFKHGLPVTMGSDAHRPEQVGAGLAEALRLIKEAGYTEIAVFSARRREFIKIC</sequence>
<comment type="similarity">
    <text evidence="2 8">Belongs to the PHP hydrolase family. HisK subfamily.</text>
</comment>
<reference evidence="11" key="1">
    <citation type="journal article" date="2008" name="Genome Res.">
        <title>The genome of Pelotomaculum thermopropionicum reveals niche-associated evolution in anaerobic microbiota.</title>
        <authorList>
            <person name="Kosaka T."/>
            <person name="Kato S."/>
            <person name="Shimoyama T."/>
            <person name="Ishii S."/>
            <person name="Abe T."/>
            <person name="Watanabe K."/>
        </authorList>
    </citation>
    <scope>NUCLEOTIDE SEQUENCE [LARGE SCALE GENOMIC DNA]</scope>
    <source>
        <strain evidence="11">DSM 13744 / JCM 10971 / SI</strain>
    </source>
</reference>
<dbReference type="EMBL" id="AP009389">
    <property type="protein sequence ID" value="BAF60053.1"/>
    <property type="molecule type" value="Genomic_DNA"/>
</dbReference>
<dbReference type="PANTHER" id="PTHR21039:SF0">
    <property type="entry name" value="HISTIDINOL-PHOSPHATASE"/>
    <property type="match status" value="1"/>
</dbReference>
<dbReference type="Gene3D" id="3.20.20.140">
    <property type="entry name" value="Metal-dependent hydrolases"/>
    <property type="match status" value="1"/>
</dbReference>
<dbReference type="GO" id="GO:0004401">
    <property type="term" value="F:histidinol-phosphatase activity"/>
    <property type="evidence" value="ECO:0007669"/>
    <property type="project" value="UniProtKB-UniRule"/>
</dbReference>
<evidence type="ECO:0000256" key="6">
    <source>
        <dbReference type="ARBA" id="ARBA00023102"/>
    </source>
</evidence>
<evidence type="ECO:0000256" key="1">
    <source>
        <dbReference type="ARBA" id="ARBA00004970"/>
    </source>
</evidence>
<comment type="pathway">
    <text evidence="1 8">Amino-acid biosynthesis; L-histidine biosynthesis; L-histidine from 5-phospho-alpha-D-ribose 1-diphosphate: step 8/9.</text>
</comment>
<dbReference type="NCBIfam" id="NF005596">
    <property type="entry name" value="PRK07328.1"/>
    <property type="match status" value="1"/>
</dbReference>
<evidence type="ECO:0000256" key="8">
    <source>
        <dbReference type="RuleBase" id="RU366003"/>
    </source>
</evidence>
<dbReference type="Proteomes" id="UP000006556">
    <property type="component" value="Chromosome"/>
</dbReference>
<dbReference type="HOGENOM" id="CLU_054611_2_0_9"/>
<evidence type="ECO:0000313" key="11">
    <source>
        <dbReference type="Proteomes" id="UP000006556"/>
    </source>
</evidence>
<keyword evidence="11" id="KW-1185">Reference proteome</keyword>
<dbReference type="STRING" id="370438.PTH_1872"/>
<evidence type="ECO:0000256" key="3">
    <source>
        <dbReference type="ARBA" id="ARBA00013085"/>
    </source>
</evidence>
<dbReference type="InterPro" id="IPR010140">
    <property type="entry name" value="Histidinol_P_phosphatase_HisJ"/>
</dbReference>
<feature type="domain" description="PHP" evidence="9">
    <location>
        <begin position="5"/>
        <end position="197"/>
    </location>
</feature>
<dbReference type="InterPro" id="IPR004013">
    <property type="entry name" value="PHP_dom"/>
</dbReference>
<accession>A5D116</accession>
<gene>
    <name evidence="10" type="primary">HIS2</name>
    <name evidence="10" type="ordered locus">PTH_1872</name>
</gene>
<dbReference type="PANTHER" id="PTHR21039">
    <property type="entry name" value="HISTIDINOL PHOSPHATASE-RELATED"/>
    <property type="match status" value="1"/>
</dbReference>
<dbReference type="Pfam" id="PF13263">
    <property type="entry name" value="PHP_C"/>
    <property type="match status" value="1"/>
</dbReference>
<dbReference type="GO" id="GO:0005737">
    <property type="term" value="C:cytoplasm"/>
    <property type="evidence" value="ECO:0007669"/>
    <property type="project" value="TreeGrafter"/>
</dbReference>
<dbReference type="SUPFAM" id="SSF89550">
    <property type="entry name" value="PHP domain-like"/>
    <property type="match status" value="1"/>
</dbReference>
<protein>
    <recommendedName>
        <fullName evidence="3 8">Histidinol-phosphatase</fullName>
        <shortName evidence="8">HolPase</shortName>
        <ecNumber evidence="3 8">3.1.3.15</ecNumber>
    </recommendedName>
</protein>
<keyword evidence="4 8" id="KW-0028">Amino-acid biosynthesis</keyword>
<evidence type="ECO:0000256" key="2">
    <source>
        <dbReference type="ARBA" id="ARBA00009152"/>
    </source>
</evidence>
<organism evidence="10 11">
    <name type="scientific">Pelotomaculum thermopropionicum (strain DSM 13744 / JCM 10971 / SI)</name>
    <dbReference type="NCBI Taxonomy" id="370438"/>
    <lineage>
        <taxon>Bacteria</taxon>
        <taxon>Bacillati</taxon>
        <taxon>Bacillota</taxon>
        <taxon>Clostridia</taxon>
        <taxon>Eubacteriales</taxon>
        <taxon>Desulfotomaculaceae</taxon>
        <taxon>Pelotomaculum</taxon>
    </lineage>
</organism>
<dbReference type="NCBIfam" id="TIGR01856">
    <property type="entry name" value="hisJ_fam"/>
    <property type="match status" value="1"/>
</dbReference>
<keyword evidence="5 8" id="KW-0378">Hydrolase</keyword>
<evidence type="ECO:0000259" key="9">
    <source>
        <dbReference type="Pfam" id="PF02811"/>
    </source>
</evidence>
<dbReference type="EC" id="3.1.3.15" evidence="3 8"/>
<dbReference type="GO" id="GO:0000105">
    <property type="term" value="P:L-histidine biosynthetic process"/>
    <property type="evidence" value="ECO:0007669"/>
    <property type="project" value="UniProtKB-UniRule"/>
</dbReference>
<dbReference type="UniPathway" id="UPA00031">
    <property type="reaction ID" value="UER00013"/>
</dbReference>
<dbReference type="KEGG" id="pth:PTH_1872"/>
<evidence type="ECO:0000256" key="7">
    <source>
        <dbReference type="ARBA" id="ARBA00049158"/>
    </source>
</evidence>
<dbReference type="Pfam" id="PF02811">
    <property type="entry name" value="PHP"/>
    <property type="match status" value="1"/>
</dbReference>
<keyword evidence="6 8" id="KW-0368">Histidine biosynthesis</keyword>
<evidence type="ECO:0000256" key="5">
    <source>
        <dbReference type="ARBA" id="ARBA00022801"/>
    </source>
</evidence>
<comment type="catalytic activity">
    <reaction evidence="7 8">
        <text>L-histidinol phosphate + H2O = L-histidinol + phosphate</text>
        <dbReference type="Rhea" id="RHEA:14465"/>
        <dbReference type="ChEBI" id="CHEBI:15377"/>
        <dbReference type="ChEBI" id="CHEBI:43474"/>
        <dbReference type="ChEBI" id="CHEBI:57699"/>
        <dbReference type="ChEBI" id="CHEBI:57980"/>
        <dbReference type="EC" id="3.1.3.15"/>
    </reaction>
</comment>
<dbReference type="AlphaFoldDB" id="A5D116"/>
<dbReference type="eggNOG" id="COG1387">
    <property type="taxonomic scope" value="Bacteria"/>
</dbReference>
<evidence type="ECO:0000256" key="4">
    <source>
        <dbReference type="ARBA" id="ARBA00022605"/>
    </source>
</evidence>
<proteinExistence type="inferred from homology"/>
<dbReference type="CDD" id="cd12110">
    <property type="entry name" value="PHP_HisPPase_Hisj_like"/>
    <property type="match status" value="1"/>
</dbReference>
<name>A5D116_PELTS</name>
<dbReference type="InterPro" id="IPR016195">
    <property type="entry name" value="Pol/histidinol_Pase-like"/>
</dbReference>
<evidence type="ECO:0000313" key="10">
    <source>
        <dbReference type="EMBL" id="BAF60053.1"/>
    </source>
</evidence>